<keyword evidence="3" id="KW-1185">Reference proteome</keyword>
<dbReference type="RefSeq" id="WP_080044531.1">
    <property type="nucleotide sequence ID" value="NZ_CP017717.1"/>
</dbReference>
<dbReference type="SUPFAM" id="SSF52540">
    <property type="entry name" value="P-loop containing nucleoside triphosphate hydrolases"/>
    <property type="match status" value="1"/>
</dbReference>
<dbReference type="EMBL" id="CP017717">
    <property type="protein sequence ID" value="AQZ68212.1"/>
    <property type="molecule type" value="Genomic_DNA"/>
</dbReference>
<evidence type="ECO:0000259" key="1">
    <source>
        <dbReference type="Pfam" id="PF20703"/>
    </source>
</evidence>
<evidence type="ECO:0000313" key="2">
    <source>
        <dbReference type="EMBL" id="AQZ68212.1"/>
    </source>
</evidence>
<dbReference type="InterPro" id="IPR011990">
    <property type="entry name" value="TPR-like_helical_dom_sf"/>
</dbReference>
<evidence type="ECO:0000313" key="3">
    <source>
        <dbReference type="Proteomes" id="UP000190797"/>
    </source>
</evidence>
<organism evidence="2 3">
    <name type="scientific">[Actinomadura] parvosata subsp. kistnae</name>
    <dbReference type="NCBI Taxonomy" id="1909395"/>
    <lineage>
        <taxon>Bacteria</taxon>
        <taxon>Bacillati</taxon>
        <taxon>Actinomycetota</taxon>
        <taxon>Actinomycetes</taxon>
        <taxon>Streptosporangiales</taxon>
        <taxon>Streptosporangiaceae</taxon>
        <taxon>Nonomuraea</taxon>
    </lineage>
</organism>
<dbReference type="InterPro" id="IPR027417">
    <property type="entry name" value="P-loop_NTPase"/>
</dbReference>
<dbReference type="Pfam" id="PF20703">
    <property type="entry name" value="nSTAND1"/>
    <property type="match status" value="1"/>
</dbReference>
<protein>
    <recommendedName>
        <fullName evidence="1">Novel STAND NTPase 1 domain-containing protein</fullName>
    </recommendedName>
</protein>
<dbReference type="STRING" id="1909395.BKM31_48130"/>
<dbReference type="Gene3D" id="3.40.50.300">
    <property type="entry name" value="P-loop containing nucleotide triphosphate hydrolases"/>
    <property type="match status" value="1"/>
</dbReference>
<dbReference type="Gene3D" id="1.25.40.10">
    <property type="entry name" value="Tetratricopeptide repeat domain"/>
    <property type="match status" value="1"/>
</dbReference>
<dbReference type="Proteomes" id="UP000190797">
    <property type="component" value="Chromosome"/>
</dbReference>
<gene>
    <name evidence="2" type="ORF">BKM31_48130</name>
</gene>
<sequence>MAGIPAALRRPRSPFIGPRPFTLHDESLFFGRSDELRRLLELWRRNRLTILHSDAAAGKTSLLRAGLIPRLRADGANVLPPGRATSCQVRPAPALPGHNPYVLTLLSSWDPEESPGRLAALSISRFLHGRETYDRDGAPTPIFAAVDQAEAFLRPRAPDGAHRRRLLGELFEALAHRPNLRLLLVVRSDYLDDLRHEVKDAERPECAEYHLRPLTPEAATEVVCRSAQAMRLHVPPEEVEELLEELRAIRDEHGRVSRLTRAIDPLLLQVAGAHLWSCAPARDSFAPARVRAEVERALTDWCGRTLAVAAAEHELSRRELDTWVRRTLLRRNRTAATHLADMTHTANTPNTADTTGAARVVHTAGKVGAGDTVRAARITEAFLHSLEDRHLITDARHDAGPGLRQRRLLAPLRRLDAGRWPPAAPDAAALLCAAVRAHAEGEPGRAGRLAREAARVCPPKEMRVRADIESLLGNLSYEQRSLDEAVERYLAAATLFEALNDCTSVGWILAAAGRISLEQGRRSTAVAYMMAATGRLPHDPFVRTGLGQALRAAGESAAALEVLTGVLEHDDVLEARRTRNEIAGDGGGPAKR</sequence>
<dbReference type="KEGG" id="noa:BKM31_48130"/>
<dbReference type="AlphaFoldDB" id="A0A1V0ADL8"/>
<feature type="domain" description="Novel STAND NTPase 1" evidence="1">
    <location>
        <begin position="14"/>
        <end position="256"/>
    </location>
</feature>
<proteinExistence type="predicted"/>
<dbReference type="SUPFAM" id="SSF48452">
    <property type="entry name" value="TPR-like"/>
    <property type="match status" value="1"/>
</dbReference>
<reference evidence="3" key="1">
    <citation type="journal article" date="2017" name="Med. Chem. Commun.">
        <title>Nonomuraea sp. ATCC 55076 harbours the largest actinomycete chromosome to date and the kistamicin biosynthetic gene cluster.</title>
        <authorList>
            <person name="Nazari B."/>
            <person name="Forneris C.C."/>
            <person name="Gibson M.I."/>
            <person name="Moon K."/>
            <person name="Schramma K.R."/>
            <person name="Seyedsayamdost M.R."/>
        </authorList>
    </citation>
    <scope>NUCLEOTIDE SEQUENCE [LARGE SCALE GENOMIC DNA]</scope>
    <source>
        <strain evidence="3">ATCC 55076</strain>
    </source>
</reference>
<dbReference type="InterPro" id="IPR049052">
    <property type="entry name" value="nSTAND1"/>
</dbReference>
<accession>A0A1V0ADL8</accession>
<name>A0A1V0ADL8_9ACTN</name>
<dbReference type="OrthoDB" id="3204522at2"/>